<dbReference type="FunFam" id="1.10.4160.10:FF:000002">
    <property type="entry name" value="Purine-cytosine permease fcyB"/>
    <property type="match status" value="1"/>
</dbReference>
<feature type="transmembrane region" description="Helical" evidence="10">
    <location>
        <begin position="110"/>
        <end position="130"/>
    </location>
</feature>
<dbReference type="Proteomes" id="UP000094385">
    <property type="component" value="Unassembled WGS sequence"/>
</dbReference>
<feature type="transmembrane region" description="Helical" evidence="10">
    <location>
        <begin position="215"/>
        <end position="232"/>
    </location>
</feature>
<evidence type="ECO:0000256" key="9">
    <source>
        <dbReference type="SAM" id="MobiDB-lite"/>
    </source>
</evidence>
<gene>
    <name evidence="11" type="ORF">LIPSTDRAFT_2881</name>
</gene>
<feature type="transmembrane region" description="Helical" evidence="10">
    <location>
        <begin position="80"/>
        <end position="104"/>
    </location>
</feature>
<feature type="transmembrane region" description="Helical" evidence="10">
    <location>
        <begin position="286"/>
        <end position="310"/>
    </location>
</feature>
<evidence type="ECO:0008006" key="13">
    <source>
        <dbReference type="Google" id="ProtNLM"/>
    </source>
</evidence>
<feature type="transmembrane region" description="Helical" evidence="10">
    <location>
        <begin position="151"/>
        <end position="168"/>
    </location>
</feature>
<dbReference type="STRING" id="675824.A0A1E3Q7S0"/>
<feature type="transmembrane region" description="Helical" evidence="10">
    <location>
        <begin position="485"/>
        <end position="504"/>
    </location>
</feature>
<dbReference type="GO" id="GO:0015856">
    <property type="term" value="P:cytosine transport"/>
    <property type="evidence" value="ECO:0007669"/>
    <property type="project" value="UniProtKB-ARBA"/>
</dbReference>
<dbReference type="AlphaFoldDB" id="A0A1E3Q7S0"/>
<feature type="transmembrane region" description="Helical" evidence="10">
    <location>
        <begin position="188"/>
        <end position="208"/>
    </location>
</feature>
<feature type="transmembrane region" description="Helical" evidence="10">
    <location>
        <begin position="414"/>
        <end position="433"/>
    </location>
</feature>
<dbReference type="EMBL" id="KV454293">
    <property type="protein sequence ID" value="ODQ73660.1"/>
    <property type="molecule type" value="Genomic_DNA"/>
</dbReference>
<dbReference type="InterPro" id="IPR001248">
    <property type="entry name" value="Pur-cyt_permease"/>
</dbReference>
<evidence type="ECO:0000256" key="1">
    <source>
        <dbReference type="ARBA" id="ARBA00004141"/>
    </source>
</evidence>
<feature type="region of interest" description="Disordered" evidence="9">
    <location>
        <begin position="1"/>
        <end position="28"/>
    </location>
</feature>
<accession>A0A1E3Q7S0</accession>
<dbReference type="PANTHER" id="PTHR31806">
    <property type="entry name" value="PURINE-CYTOSINE PERMEASE FCY2-RELATED"/>
    <property type="match status" value="1"/>
</dbReference>
<reference evidence="11 12" key="1">
    <citation type="journal article" date="2016" name="Proc. Natl. Acad. Sci. U.S.A.">
        <title>Comparative genomics of biotechnologically important yeasts.</title>
        <authorList>
            <person name="Riley R."/>
            <person name="Haridas S."/>
            <person name="Wolfe K.H."/>
            <person name="Lopes M.R."/>
            <person name="Hittinger C.T."/>
            <person name="Goeker M."/>
            <person name="Salamov A.A."/>
            <person name="Wisecaver J.H."/>
            <person name="Long T.M."/>
            <person name="Calvey C.H."/>
            <person name="Aerts A.L."/>
            <person name="Barry K.W."/>
            <person name="Choi C."/>
            <person name="Clum A."/>
            <person name="Coughlan A.Y."/>
            <person name="Deshpande S."/>
            <person name="Douglass A.P."/>
            <person name="Hanson S.J."/>
            <person name="Klenk H.-P."/>
            <person name="LaButti K.M."/>
            <person name="Lapidus A."/>
            <person name="Lindquist E.A."/>
            <person name="Lipzen A.M."/>
            <person name="Meier-Kolthoff J.P."/>
            <person name="Ohm R.A."/>
            <person name="Otillar R.P."/>
            <person name="Pangilinan J.L."/>
            <person name="Peng Y."/>
            <person name="Rokas A."/>
            <person name="Rosa C.A."/>
            <person name="Scheuner C."/>
            <person name="Sibirny A.A."/>
            <person name="Slot J.C."/>
            <person name="Stielow J.B."/>
            <person name="Sun H."/>
            <person name="Kurtzman C.P."/>
            <person name="Blackwell M."/>
            <person name="Grigoriev I.V."/>
            <person name="Jeffries T.W."/>
        </authorList>
    </citation>
    <scope>NUCLEOTIDE SEQUENCE [LARGE SCALE GENOMIC DNA]</scope>
    <source>
        <strain evidence="11 12">NRRL Y-11557</strain>
    </source>
</reference>
<evidence type="ECO:0000256" key="4">
    <source>
        <dbReference type="ARBA" id="ARBA00022553"/>
    </source>
</evidence>
<sequence length="507" mass="56125">MASLADTTSDIEKNEKLASEPEFDDSDVQDGAVREKDLAAPNNYFANFQRLALKYRMEARGIERVPEDERIDKTVYSPVYFWWAVNMVLSPVAIGALGISIFGMTFWDSTLTIIFFTIFGTIPVAFYSLFGPEFGLRQMIISRFWFGYHGVKIFAVLNVIGCIGWSALSTVNAASILHSINGGGLPTWAGMLIVAAGTMFLTLFGYRIVHFYERWAWLPTFVIFLIVIARLAKSHTFARGTLGTGQIEAGNVLSFGAALFGSATGWATYASDYAVYQKKDVSRTKLFFSVLFGVSFPLIFTGILGAALMAAAVNTPHLQDAYNENGIGGLLYGVVVTDSLHGFGQFCLVVLALSTIAVNCANIYSIAFSIQAISHYFAIVPRIVWTFLGVCAFYGISVGAYYNFESYMDNFMNIIGYWLCIYEAISLPEHFWFRGGFSGYNVEDITHPERLPPGYSTLFSFCCGVAGIVVGMYQVWWTGPIARMIPGDLGFELTFVFTFVAYVARDL</sequence>
<comment type="similarity">
    <text evidence="2 8">Belongs to the purine-cytosine permease (2.A.39) family.</text>
</comment>
<organism evidence="11 12">
    <name type="scientific">Lipomyces starkeyi NRRL Y-11557</name>
    <dbReference type="NCBI Taxonomy" id="675824"/>
    <lineage>
        <taxon>Eukaryota</taxon>
        <taxon>Fungi</taxon>
        <taxon>Dikarya</taxon>
        <taxon>Ascomycota</taxon>
        <taxon>Saccharomycotina</taxon>
        <taxon>Lipomycetes</taxon>
        <taxon>Lipomycetales</taxon>
        <taxon>Lipomycetaceae</taxon>
        <taxon>Lipomyces</taxon>
    </lineage>
</organism>
<dbReference type="InterPro" id="IPR026030">
    <property type="entry name" value="Pur-cyt_permease_Fcy2/21/22"/>
</dbReference>
<evidence type="ECO:0000256" key="8">
    <source>
        <dbReference type="PIRNR" id="PIRNR002744"/>
    </source>
</evidence>
<keyword evidence="5 10" id="KW-0812">Transmembrane</keyword>
<feature type="transmembrane region" description="Helical" evidence="10">
    <location>
        <begin position="453"/>
        <end position="473"/>
    </location>
</feature>
<proteinExistence type="inferred from homology"/>
<dbReference type="GO" id="GO:0015205">
    <property type="term" value="F:nucleobase transmembrane transporter activity"/>
    <property type="evidence" value="ECO:0007669"/>
    <property type="project" value="TreeGrafter"/>
</dbReference>
<evidence type="ECO:0000256" key="6">
    <source>
        <dbReference type="ARBA" id="ARBA00022989"/>
    </source>
</evidence>
<dbReference type="PIRSF" id="PIRSF002744">
    <property type="entry name" value="Pur-cyt_permease"/>
    <property type="match status" value="1"/>
</dbReference>
<comment type="subcellular location">
    <subcellularLocation>
        <location evidence="1">Membrane</location>
        <topology evidence="1">Multi-pass membrane protein</topology>
    </subcellularLocation>
</comment>
<dbReference type="Gene3D" id="1.10.4160.10">
    <property type="entry name" value="Hydantoin permease"/>
    <property type="match status" value="1"/>
</dbReference>
<evidence type="ECO:0000256" key="7">
    <source>
        <dbReference type="ARBA" id="ARBA00023136"/>
    </source>
</evidence>
<evidence type="ECO:0000256" key="10">
    <source>
        <dbReference type="SAM" id="Phobius"/>
    </source>
</evidence>
<evidence type="ECO:0000313" key="11">
    <source>
        <dbReference type="EMBL" id="ODQ73660.1"/>
    </source>
</evidence>
<keyword evidence="3 8" id="KW-0813">Transport</keyword>
<keyword evidence="4" id="KW-0597">Phosphoprotein</keyword>
<dbReference type="PANTHER" id="PTHR31806:SF1">
    <property type="entry name" value="PURINE-CYTOSINE PERMEASE FCY2-RELATED"/>
    <property type="match status" value="1"/>
</dbReference>
<name>A0A1E3Q7S0_LIPST</name>
<dbReference type="Pfam" id="PF02133">
    <property type="entry name" value="Transp_cyt_pur"/>
    <property type="match status" value="1"/>
</dbReference>
<feature type="transmembrane region" description="Helical" evidence="10">
    <location>
        <begin position="383"/>
        <end position="402"/>
    </location>
</feature>
<evidence type="ECO:0000313" key="12">
    <source>
        <dbReference type="Proteomes" id="UP000094385"/>
    </source>
</evidence>
<evidence type="ECO:0000256" key="3">
    <source>
        <dbReference type="ARBA" id="ARBA00022448"/>
    </source>
</evidence>
<keyword evidence="7 8" id="KW-0472">Membrane</keyword>
<evidence type="ECO:0000256" key="2">
    <source>
        <dbReference type="ARBA" id="ARBA00008974"/>
    </source>
</evidence>
<feature type="compositionally biased region" description="Basic and acidic residues" evidence="9">
    <location>
        <begin position="10"/>
        <end position="19"/>
    </location>
</feature>
<evidence type="ECO:0000256" key="5">
    <source>
        <dbReference type="ARBA" id="ARBA00022692"/>
    </source>
</evidence>
<feature type="transmembrane region" description="Helical" evidence="10">
    <location>
        <begin position="252"/>
        <end position="274"/>
    </location>
</feature>
<dbReference type="GO" id="GO:0000329">
    <property type="term" value="C:fungal-type vacuole membrane"/>
    <property type="evidence" value="ECO:0007669"/>
    <property type="project" value="TreeGrafter"/>
</dbReference>
<keyword evidence="12" id="KW-1185">Reference proteome</keyword>
<dbReference type="OrthoDB" id="2116389at2759"/>
<protein>
    <recommendedName>
        <fullName evidence="13">Purine-cytosine permease</fullName>
    </recommendedName>
</protein>
<keyword evidence="6 10" id="KW-1133">Transmembrane helix</keyword>
<dbReference type="GO" id="GO:0005886">
    <property type="term" value="C:plasma membrane"/>
    <property type="evidence" value="ECO:0007669"/>
    <property type="project" value="TreeGrafter"/>
</dbReference>